<organism evidence="1 2">
    <name type="scientific">Cirrhinus molitorella</name>
    <name type="common">mud carp</name>
    <dbReference type="NCBI Taxonomy" id="172907"/>
    <lineage>
        <taxon>Eukaryota</taxon>
        <taxon>Metazoa</taxon>
        <taxon>Chordata</taxon>
        <taxon>Craniata</taxon>
        <taxon>Vertebrata</taxon>
        <taxon>Euteleostomi</taxon>
        <taxon>Actinopterygii</taxon>
        <taxon>Neopterygii</taxon>
        <taxon>Teleostei</taxon>
        <taxon>Ostariophysi</taxon>
        <taxon>Cypriniformes</taxon>
        <taxon>Cyprinidae</taxon>
        <taxon>Labeoninae</taxon>
        <taxon>Labeonini</taxon>
        <taxon>Cirrhinus</taxon>
    </lineage>
</organism>
<evidence type="ECO:0008006" key="3">
    <source>
        <dbReference type="Google" id="ProtNLM"/>
    </source>
</evidence>
<dbReference type="Pfam" id="PF15205">
    <property type="entry name" value="PLAC9"/>
    <property type="match status" value="1"/>
</dbReference>
<protein>
    <recommendedName>
        <fullName evidence="3">Placenta-specific protein 9</fullName>
    </recommendedName>
</protein>
<keyword evidence="2" id="KW-1185">Reference proteome</keyword>
<dbReference type="InterPro" id="IPR027941">
    <property type="entry name" value="PLAC9"/>
</dbReference>
<evidence type="ECO:0000313" key="2">
    <source>
        <dbReference type="Proteomes" id="UP001187343"/>
    </source>
</evidence>
<dbReference type="Proteomes" id="UP001187343">
    <property type="component" value="Unassembled WGS sequence"/>
</dbReference>
<name>A0AA88PU41_9TELE</name>
<comment type="caution">
    <text evidence="1">The sequence shown here is derived from an EMBL/GenBank/DDBJ whole genome shotgun (WGS) entry which is preliminary data.</text>
</comment>
<sequence>MLTLLLQIQNTFVQCFHQESSESTARDSVTEETLPQTLQSSSQRSVMGRWSTRVALLMLLIGQISAETSSSSNACQDQNALHDRMDAVEKRVDDTLQKLEAELALLLDAVEAPEWSPLLDKPIIDILDEPPAPDS</sequence>
<reference evidence="1" key="1">
    <citation type="submission" date="2023-08" db="EMBL/GenBank/DDBJ databases">
        <title>Chromosome-level Genome Assembly of mud carp (Cirrhinus molitorella).</title>
        <authorList>
            <person name="Liu H."/>
        </authorList>
    </citation>
    <scope>NUCLEOTIDE SEQUENCE</scope>
    <source>
        <strain evidence="1">Prfri</strain>
        <tissue evidence="1">Muscle</tissue>
    </source>
</reference>
<gene>
    <name evidence="1" type="ORF">Q8A67_010693</name>
</gene>
<accession>A0AA88PU41</accession>
<dbReference type="EMBL" id="JAUYZG010000010">
    <property type="protein sequence ID" value="KAK2896205.1"/>
    <property type="molecule type" value="Genomic_DNA"/>
</dbReference>
<dbReference type="AlphaFoldDB" id="A0AA88PU41"/>
<evidence type="ECO:0000313" key="1">
    <source>
        <dbReference type="EMBL" id="KAK2896205.1"/>
    </source>
</evidence>
<proteinExistence type="predicted"/>